<dbReference type="AlphaFoldDB" id="A0A1D9P121"/>
<dbReference type="Proteomes" id="UP000179284">
    <property type="component" value="Chromosome I"/>
</dbReference>
<dbReference type="OrthoDB" id="1643401at2"/>
<keyword evidence="1" id="KW-0812">Transmembrane</keyword>
<feature type="transmembrane region" description="Helical" evidence="1">
    <location>
        <begin position="271"/>
        <end position="289"/>
    </location>
</feature>
<gene>
    <name evidence="2" type="ORF">bhn_I1226</name>
</gene>
<feature type="transmembrane region" description="Helical" evidence="1">
    <location>
        <begin position="79"/>
        <end position="101"/>
    </location>
</feature>
<organism evidence="2 3">
    <name type="scientific">Butyrivibrio hungatei</name>
    <dbReference type="NCBI Taxonomy" id="185008"/>
    <lineage>
        <taxon>Bacteria</taxon>
        <taxon>Bacillati</taxon>
        <taxon>Bacillota</taxon>
        <taxon>Clostridia</taxon>
        <taxon>Lachnospirales</taxon>
        <taxon>Lachnospiraceae</taxon>
        <taxon>Butyrivibrio</taxon>
    </lineage>
</organism>
<evidence type="ECO:0008006" key="4">
    <source>
        <dbReference type="Google" id="ProtNLM"/>
    </source>
</evidence>
<sequence>MTSANLSFSDKIKNQKKYITGTLWTSLVAFPFVFAYFVLGVIMMISRSINYYRLYNQTDAVLAMEKCRAVSRIMGLDSITFLLVMLIGVVFAFQGFSYLFSQSRIDFYLSQPTTRVQRIKKTFVSAFLTYLAMFGVSEIIALIIAACMGGINKQVLVSVLVEFINNIILYFAVYNVTVVAIMLCGTYVSAILVTGLFAFASIIFAVELGFFKSLFYATYSFNDKMIVYLSPVFDRFTELVAFNSRFGGATSGKMIENMSILQDRILSNLRFEIDTLLVAVIAFVLIFVISSRRKAEMAGKSIAFRPFRWFVKVTLCVMVGLGTGYLVYIMYENVWNKKLCMLMCFIMILGTIFAGCIFEVIIDTNIRRFFKGIPQTIMAIAVVLLIFVIFKGDLLGYDSYIPNPEKVESCAIIDYYGEFNVWSNEDNDFVTSEEDHMHITNVNDFIQIAKLGMDNSREAARNSENSNSYADGYEVTILYRMKSGRNIYRSIVIPFDVDPELMDKVLASDEYLKGRFDVFFDDELRASDEFNSKNRIVRYSTINETLISTELPYEELSDALREDILNYFSYSYMHDHRPIGSIEYSNDGLYYVDANIPVYENYEKTIALMKKYGIYSGSELDMSKIKSIEVTNYYPGYDMSVTDYNEVPSDLDSVSVIYTDPEQIKEICETAHFNDFLNYWSDHSTLCGQYSVVVTREGETPNSNYGSYGQYMNFDWGNIPEFVVKDTNN</sequence>
<feature type="transmembrane region" description="Helical" evidence="1">
    <location>
        <begin position="190"/>
        <end position="211"/>
    </location>
</feature>
<feature type="transmembrane region" description="Helical" evidence="1">
    <location>
        <begin position="21"/>
        <end position="45"/>
    </location>
</feature>
<accession>A0A1D9P121</accession>
<protein>
    <recommendedName>
        <fullName evidence="4">ABC-2 type transport system permease protein</fullName>
    </recommendedName>
</protein>
<feature type="transmembrane region" description="Helical" evidence="1">
    <location>
        <begin position="122"/>
        <end position="151"/>
    </location>
</feature>
<evidence type="ECO:0000313" key="3">
    <source>
        <dbReference type="Proteomes" id="UP000179284"/>
    </source>
</evidence>
<reference evidence="3" key="1">
    <citation type="submission" date="2016-10" db="EMBL/GenBank/DDBJ databases">
        <title>The complete genome sequence of the rumen bacterium Butyrivibrio hungatei MB2003.</title>
        <authorList>
            <person name="Palevich N."/>
            <person name="Kelly W.J."/>
            <person name="Leahy S.C."/>
            <person name="Altermann E."/>
            <person name="Rakonjac J."/>
            <person name="Attwood G.T."/>
        </authorList>
    </citation>
    <scope>NUCLEOTIDE SEQUENCE [LARGE SCALE GENOMIC DNA]</scope>
    <source>
        <strain evidence="3">MB2003</strain>
    </source>
</reference>
<feature type="transmembrane region" description="Helical" evidence="1">
    <location>
        <begin position="163"/>
        <end position="183"/>
    </location>
</feature>
<proteinExistence type="predicted"/>
<keyword evidence="1" id="KW-0472">Membrane</keyword>
<name>A0A1D9P121_9FIRM</name>
<keyword evidence="1" id="KW-1133">Transmembrane helix</keyword>
<dbReference type="KEGG" id="bhu:bhn_I1226"/>
<evidence type="ECO:0000313" key="2">
    <source>
        <dbReference type="EMBL" id="AOZ96260.1"/>
    </source>
</evidence>
<feature type="transmembrane region" description="Helical" evidence="1">
    <location>
        <begin position="309"/>
        <end position="328"/>
    </location>
</feature>
<evidence type="ECO:0000256" key="1">
    <source>
        <dbReference type="SAM" id="Phobius"/>
    </source>
</evidence>
<keyword evidence="3" id="KW-1185">Reference proteome</keyword>
<feature type="transmembrane region" description="Helical" evidence="1">
    <location>
        <begin position="340"/>
        <end position="362"/>
    </location>
</feature>
<dbReference type="EMBL" id="CP017831">
    <property type="protein sequence ID" value="AOZ96260.1"/>
    <property type="molecule type" value="Genomic_DNA"/>
</dbReference>
<feature type="transmembrane region" description="Helical" evidence="1">
    <location>
        <begin position="369"/>
        <end position="390"/>
    </location>
</feature>
<dbReference type="RefSeq" id="WP_071175966.1">
    <property type="nucleotide sequence ID" value="NZ_CP017831.1"/>
</dbReference>